<sequence length="286" mass="28446">MNRTTPAPRTARSSAAPRRRATRRALAVATTALLAAALAACGTSSGSEAPAVGATPPSDAAVEEQTLTVLAAASLRDVFAELAEGFETEHDGVSVALSFAGSADLADQLLAGSPGDVFASADTKNMDRVVEGGDAADPVVFATNTLTVVVPAGNPGGVTSFADLSREDLKVVVCAAEVPCGSATAKVEAAAGTTVHRVSEEASVTDVLAKVTAGEADAGIVYVTDATLAGDDVEVIDVPETRTVVNTYPIAVTSGAADAALAQEWLDLVTGPVGQAALAKAGFGAP</sequence>
<keyword evidence="4" id="KW-0500">Molybdenum</keyword>
<feature type="region of interest" description="Disordered" evidence="5">
    <location>
        <begin position="1"/>
        <end position="21"/>
    </location>
</feature>
<accession>A0A163Q683</accession>
<dbReference type="EMBL" id="LRIE01000084">
    <property type="protein sequence ID" value="KZM33831.1"/>
    <property type="molecule type" value="Genomic_DNA"/>
</dbReference>
<dbReference type="SUPFAM" id="SSF53850">
    <property type="entry name" value="Periplasmic binding protein-like II"/>
    <property type="match status" value="1"/>
</dbReference>
<dbReference type="Pfam" id="PF13531">
    <property type="entry name" value="SBP_bac_11"/>
    <property type="match status" value="1"/>
</dbReference>
<evidence type="ECO:0000256" key="6">
    <source>
        <dbReference type="SAM" id="SignalP"/>
    </source>
</evidence>
<evidence type="ECO:0000256" key="3">
    <source>
        <dbReference type="ARBA" id="ARBA00022729"/>
    </source>
</evidence>
<feature type="signal peptide" evidence="6">
    <location>
        <begin position="1"/>
        <end position="39"/>
    </location>
</feature>
<keyword evidence="3 6" id="KW-0732">Signal</keyword>
<evidence type="ECO:0000313" key="7">
    <source>
        <dbReference type="EMBL" id="KZM33831.1"/>
    </source>
</evidence>
<keyword evidence="10" id="KW-1185">Reference proteome</keyword>
<dbReference type="PATRIC" id="fig|43678.3.peg.3837"/>
<comment type="caution">
    <text evidence="7">The sequence shown here is derived from an EMBL/GenBank/DDBJ whole genome shotgun (WGS) entry which is preliminary data.</text>
</comment>
<dbReference type="Proteomes" id="UP000093412">
    <property type="component" value="Unassembled WGS sequence"/>
</dbReference>
<dbReference type="STRING" id="43678.OJAG_36720"/>
<dbReference type="Proteomes" id="UP000076447">
    <property type="component" value="Unassembled WGS sequence"/>
</dbReference>
<dbReference type="InterPro" id="IPR050682">
    <property type="entry name" value="ModA/WtpA"/>
</dbReference>
<organism evidence="7 9">
    <name type="scientific">Oerskovia enterophila</name>
    <dbReference type="NCBI Taxonomy" id="43678"/>
    <lineage>
        <taxon>Bacteria</taxon>
        <taxon>Bacillati</taxon>
        <taxon>Actinomycetota</taxon>
        <taxon>Actinomycetes</taxon>
        <taxon>Micrococcales</taxon>
        <taxon>Cellulomonadaceae</taxon>
        <taxon>Oerskovia</taxon>
    </lineage>
</organism>
<dbReference type="GO" id="GO:0046872">
    <property type="term" value="F:metal ion binding"/>
    <property type="evidence" value="ECO:0007669"/>
    <property type="project" value="UniProtKB-KW"/>
</dbReference>
<dbReference type="PANTHER" id="PTHR30632:SF0">
    <property type="entry name" value="SULFATE-BINDING PROTEIN"/>
    <property type="match status" value="1"/>
</dbReference>
<dbReference type="GO" id="GO:0015689">
    <property type="term" value="P:molybdate ion transport"/>
    <property type="evidence" value="ECO:0007669"/>
    <property type="project" value="InterPro"/>
</dbReference>
<evidence type="ECO:0000313" key="9">
    <source>
        <dbReference type="Proteomes" id="UP000076447"/>
    </source>
</evidence>
<dbReference type="PROSITE" id="PS51318">
    <property type="entry name" value="TAT"/>
    <property type="match status" value="1"/>
</dbReference>
<evidence type="ECO:0000313" key="10">
    <source>
        <dbReference type="Proteomes" id="UP000093412"/>
    </source>
</evidence>
<reference evidence="8 10" key="2">
    <citation type="submission" date="2016-06" db="EMBL/GenBank/DDBJ databases">
        <title>Genome sequence of Oerskovia enterophila DSM 43852.</title>
        <authorList>
            <person name="Poehlein A."/>
            <person name="Jag V."/>
            <person name="Bengelsdorf F.R."/>
            <person name="Daniel R."/>
            <person name="Duerre P."/>
        </authorList>
    </citation>
    <scope>NUCLEOTIDE SEQUENCE [LARGE SCALE GENOMIC DNA]</scope>
    <source>
        <strain evidence="8 10">DSM 43852</strain>
    </source>
</reference>
<comment type="similarity">
    <text evidence="1">Belongs to the bacterial solute-binding protein ModA family.</text>
</comment>
<dbReference type="InterPro" id="IPR006311">
    <property type="entry name" value="TAT_signal"/>
</dbReference>
<feature type="compositionally biased region" description="Low complexity" evidence="5">
    <location>
        <begin position="1"/>
        <end position="16"/>
    </location>
</feature>
<evidence type="ECO:0000313" key="8">
    <source>
        <dbReference type="EMBL" id="OCI33209.1"/>
    </source>
</evidence>
<evidence type="ECO:0000256" key="4">
    <source>
        <dbReference type="PIRSR" id="PIRSR004846-1"/>
    </source>
</evidence>
<protein>
    <submittedName>
        <fullName evidence="7">Molybdate-binding periplasmic protein</fullName>
    </submittedName>
</protein>
<evidence type="ECO:0000256" key="5">
    <source>
        <dbReference type="SAM" id="MobiDB-lite"/>
    </source>
</evidence>
<dbReference type="PANTHER" id="PTHR30632">
    <property type="entry name" value="MOLYBDATE-BINDING PERIPLASMIC PROTEIN"/>
    <property type="match status" value="1"/>
</dbReference>
<feature type="binding site" evidence="4">
    <location>
        <position position="102"/>
    </location>
    <ligand>
        <name>molybdate</name>
        <dbReference type="ChEBI" id="CHEBI:36264"/>
    </ligand>
</feature>
<evidence type="ECO:0000256" key="1">
    <source>
        <dbReference type="ARBA" id="ARBA00009175"/>
    </source>
</evidence>
<dbReference type="GO" id="GO:0030973">
    <property type="term" value="F:molybdate ion binding"/>
    <property type="evidence" value="ECO:0007669"/>
    <property type="project" value="TreeGrafter"/>
</dbReference>
<dbReference type="NCBIfam" id="TIGR01256">
    <property type="entry name" value="modA"/>
    <property type="match status" value="1"/>
</dbReference>
<feature type="chain" id="PRO_5039596371" evidence="6">
    <location>
        <begin position="40"/>
        <end position="286"/>
    </location>
</feature>
<name>A0A163Q683_9CELL</name>
<dbReference type="PIRSF" id="PIRSF004846">
    <property type="entry name" value="ModA"/>
    <property type="match status" value="1"/>
</dbReference>
<proteinExistence type="inferred from homology"/>
<dbReference type="RefSeq" id="WP_082849230.1">
    <property type="nucleotide sequence ID" value="NZ_LRIE01000084.1"/>
</dbReference>
<feature type="binding site" evidence="4">
    <location>
        <position position="204"/>
    </location>
    <ligand>
        <name>molybdate</name>
        <dbReference type="ChEBI" id="CHEBI:36264"/>
    </ligand>
</feature>
<dbReference type="AlphaFoldDB" id="A0A163Q683"/>
<keyword evidence="2 4" id="KW-0479">Metal-binding</keyword>
<feature type="binding site" evidence="4">
    <location>
        <position position="222"/>
    </location>
    <ligand>
        <name>molybdate</name>
        <dbReference type="ChEBI" id="CHEBI:36264"/>
    </ligand>
</feature>
<feature type="binding site" evidence="4">
    <location>
        <position position="74"/>
    </location>
    <ligand>
        <name>molybdate</name>
        <dbReference type="ChEBI" id="CHEBI:36264"/>
    </ligand>
</feature>
<evidence type="ECO:0000256" key="2">
    <source>
        <dbReference type="ARBA" id="ARBA00022723"/>
    </source>
</evidence>
<dbReference type="Gene3D" id="3.40.190.10">
    <property type="entry name" value="Periplasmic binding protein-like II"/>
    <property type="match status" value="2"/>
</dbReference>
<gene>
    <name evidence="7" type="primary">modA</name>
    <name evidence="8" type="ORF">OERS_01330</name>
    <name evidence="7" type="ORF">OJAG_36720</name>
</gene>
<dbReference type="InterPro" id="IPR005950">
    <property type="entry name" value="ModA"/>
</dbReference>
<dbReference type="EMBL" id="MAQA01000001">
    <property type="protein sequence ID" value="OCI33209.1"/>
    <property type="molecule type" value="Genomic_DNA"/>
</dbReference>
<reference evidence="7 9" key="1">
    <citation type="submission" date="2016-01" db="EMBL/GenBank/DDBJ databases">
        <title>Genome sequence of Oerskovia enterophila VJag, an agar and cellulose degrading bacterium.</title>
        <authorList>
            <person name="Poehlein A."/>
            <person name="Jag V."/>
            <person name="Bengelsdorf F."/>
            <person name="Duerre P."/>
            <person name="Daniel R."/>
        </authorList>
    </citation>
    <scope>NUCLEOTIDE SEQUENCE [LARGE SCALE GENOMIC DNA]</scope>
    <source>
        <strain evidence="7 9">VJag</strain>
    </source>
</reference>